<keyword evidence="1" id="KW-0812">Transmembrane</keyword>
<dbReference type="AlphaFoldDB" id="A0A1K1S209"/>
<dbReference type="Proteomes" id="UP000183788">
    <property type="component" value="Unassembled WGS sequence"/>
</dbReference>
<gene>
    <name evidence="2" type="ORF">SAMN05661012_04580</name>
    <name evidence="3" type="ORF">SR876_24790</name>
</gene>
<reference evidence="3 5" key="2">
    <citation type="submission" date="2023-11" db="EMBL/GenBank/DDBJ databases">
        <title>MicrobeMod: A computational toolkit for identifying prokaryotic methylation and restriction-modification with nanopore sequencing.</title>
        <authorList>
            <person name="Crits-Christoph A."/>
            <person name="Kang S.C."/>
            <person name="Lee H."/>
            <person name="Ostrov N."/>
        </authorList>
    </citation>
    <scope>NUCLEOTIDE SEQUENCE [LARGE SCALE GENOMIC DNA]</scope>
    <source>
        <strain evidence="3 5">ATCC 23090</strain>
    </source>
</reference>
<evidence type="ECO:0000313" key="4">
    <source>
        <dbReference type="Proteomes" id="UP000183788"/>
    </source>
</evidence>
<evidence type="ECO:0000256" key="1">
    <source>
        <dbReference type="SAM" id="Phobius"/>
    </source>
</evidence>
<evidence type="ECO:0000313" key="3">
    <source>
        <dbReference type="EMBL" id="WQG88148.1"/>
    </source>
</evidence>
<protein>
    <submittedName>
        <fullName evidence="2">Uncharacterized protein</fullName>
    </submittedName>
</protein>
<feature type="transmembrane region" description="Helical" evidence="1">
    <location>
        <begin position="47"/>
        <end position="65"/>
    </location>
</feature>
<dbReference type="STRING" id="1004.SAMN05661012_04580"/>
<accession>A0A1K1S209</accession>
<name>A0A1K1S209_9BACT</name>
<sequence>MTYERPLNEQEAAYFKGKIRHRNWCRIAIWPLLGALIGLMTQAWQGIIFFLAMGTWLTFFINFHYREIWSFLQKNRITVLPIRATKYLKAKEDLGDGELYFFQLTDDTIIQVNIHGEIEPTDDFEIITGYGMHDQVIYQRFIHIGDPIPLVADVHDSLTNIPIEFTEHHAYSMAHGKIEDLLV</sequence>
<dbReference type="RefSeq" id="WP_072363554.1">
    <property type="nucleotide sequence ID" value="NZ_CBHWAX010000087.1"/>
</dbReference>
<keyword evidence="1" id="KW-0472">Membrane</keyword>
<organism evidence="2 4">
    <name type="scientific">Chitinophaga sancti</name>
    <dbReference type="NCBI Taxonomy" id="1004"/>
    <lineage>
        <taxon>Bacteria</taxon>
        <taxon>Pseudomonadati</taxon>
        <taxon>Bacteroidota</taxon>
        <taxon>Chitinophagia</taxon>
        <taxon>Chitinophagales</taxon>
        <taxon>Chitinophagaceae</taxon>
        <taxon>Chitinophaga</taxon>
    </lineage>
</organism>
<reference evidence="2 4" key="1">
    <citation type="submission" date="2016-11" db="EMBL/GenBank/DDBJ databases">
        <authorList>
            <person name="Jaros S."/>
            <person name="Januszkiewicz K."/>
            <person name="Wedrychowicz H."/>
        </authorList>
    </citation>
    <scope>NUCLEOTIDE SEQUENCE [LARGE SCALE GENOMIC DNA]</scope>
    <source>
        <strain evidence="2 4">DSM 784</strain>
    </source>
</reference>
<keyword evidence="5" id="KW-1185">Reference proteome</keyword>
<keyword evidence="1" id="KW-1133">Transmembrane helix</keyword>
<feature type="transmembrane region" description="Helical" evidence="1">
    <location>
        <begin position="24"/>
        <end position="41"/>
    </location>
</feature>
<evidence type="ECO:0000313" key="2">
    <source>
        <dbReference type="EMBL" id="SFW78116.1"/>
    </source>
</evidence>
<dbReference type="EMBL" id="FPIZ01000016">
    <property type="protein sequence ID" value="SFW78116.1"/>
    <property type="molecule type" value="Genomic_DNA"/>
</dbReference>
<dbReference type="OrthoDB" id="652305at2"/>
<dbReference type="EMBL" id="CP140154">
    <property type="protein sequence ID" value="WQG88148.1"/>
    <property type="molecule type" value="Genomic_DNA"/>
</dbReference>
<evidence type="ECO:0000313" key="5">
    <source>
        <dbReference type="Proteomes" id="UP001326715"/>
    </source>
</evidence>
<proteinExistence type="predicted"/>
<dbReference type="Proteomes" id="UP001326715">
    <property type="component" value="Chromosome"/>
</dbReference>